<dbReference type="GO" id="GO:0006065">
    <property type="term" value="P:UDP-glucuronate biosynthetic process"/>
    <property type="evidence" value="ECO:0007669"/>
    <property type="project" value="UniProtKB-UniPathway"/>
</dbReference>
<dbReference type="SUPFAM" id="SSF52413">
    <property type="entry name" value="UDP-glucose/GDP-mannose dehydrogenase C-terminal domain"/>
    <property type="match status" value="1"/>
</dbReference>
<dbReference type="InterPro" id="IPR028357">
    <property type="entry name" value="UDPglc_DH_bac"/>
</dbReference>
<feature type="binding site" evidence="10">
    <location>
        <position position="330"/>
    </location>
    <ligand>
        <name>NAD(+)</name>
        <dbReference type="ChEBI" id="CHEBI:57540"/>
    </ligand>
</feature>
<feature type="binding site" evidence="9">
    <location>
        <position position="323"/>
    </location>
    <ligand>
        <name>substrate</name>
    </ligand>
</feature>
<organism evidence="12 13">
    <name type="scientific">Niastella yeongjuensis</name>
    <dbReference type="NCBI Taxonomy" id="354355"/>
    <lineage>
        <taxon>Bacteria</taxon>
        <taxon>Pseudomonadati</taxon>
        <taxon>Bacteroidota</taxon>
        <taxon>Chitinophagia</taxon>
        <taxon>Chitinophagales</taxon>
        <taxon>Chitinophagaceae</taxon>
        <taxon>Niastella</taxon>
    </lineage>
</organism>
<feature type="binding site" evidence="10">
    <location>
        <position position="35"/>
    </location>
    <ligand>
        <name>NAD(+)</name>
        <dbReference type="ChEBI" id="CHEBI:57540"/>
    </ligand>
</feature>
<feature type="binding site" evidence="10">
    <location>
        <position position="86"/>
    </location>
    <ligand>
        <name>NAD(+)</name>
        <dbReference type="ChEBI" id="CHEBI:57540"/>
    </ligand>
</feature>
<dbReference type="PIRSF" id="PIRSF000124">
    <property type="entry name" value="UDPglc_GDPman_dh"/>
    <property type="match status" value="1"/>
</dbReference>
<keyword evidence="13" id="KW-1185">Reference proteome</keyword>
<protein>
    <recommendedName>
        <fullName evidence="3 7">UDP-glucose 6-dehydrogenase</fullName>
        <ecNumber evidence="3 7">1.1.1.22</ecNumber>
    </recommendedName>
</protein>
<feature type="binding site" evidence="10">
    <location>
        <position position="30"/>
    </location>
    <ligand>
        <name>NAD(+)</name>
        <dbReference type="ChEBI" id="CHEBI:57540"/>
    </ligand>
</feature>
<dbReference type="NCBIfam" id="TIGR03026">
    <property type="entry name" value="NDP-sugDHase"/>
    <property type="match status" value="1"/>
</dbReference>
<evidence type="ECO:0000256" key="4">
    <source>
        <dbReference type="ARBA" id="ARBA00023002"/>
    </source>
</evidence>
<evidence type="ECO:0000256" key="9">
    <source>
        <dbReference type="PIRSR" id="PIRSR500134-2"/>
    </source>
</evidence>
<comment type="pathway">
    <text evidence="1">Nucleotide-sugar biosynthesis; UDP-alpha-D-glucuronate biosynthesis; UDP-alpha-D-glucuronate from UDP-alpha-D-glucose: step 1/1.</text>
</comment>
<feature type="binding site" evidence="10">
    <location>
        <position position="160"/>
    </location>
    <ligand>
        <name>NAD(+)</name>
        <dbReference type="ChEBI" id="CHEBI:57540"/>
    </ligand>
</feature>
<dbReference type="Gene3D" id="3.40.50.720">
    <property type="entry name" value="NAD(P)-binding Rossmann-like Domain"/>
    <property type="match status" value="2"/>
</dbReference>
<evidence type="ECO:0000313" key="12">
    <source>
        <dbReference type="EMBL" id="OQP52848.1"/>
    </source>
</evidence>
<dbReference type="GO" id="GO:0003979">
    <property type="term" value="F:UDP-glucose 6-dehydrogenase activity"/>
    <property type="evidence" value="ECO:0007669"/>
    <property type="project" value="UniProtKB-EC"/>
</dbReference>
<dbReference type="InterPro" id="IPR014027">
    <property type="entry name" value="UDP-Glc/GDP-Man_DH_C"/>
</dbReference>
<evidence type="ECO:0000256" key="2">
    <source>
        <dbReference type="ARBA" id="ARBA00006601"/>
    </source>
</evidence>
<comment type="similarity">
    <text evidence="2 7">Belongs to the UDP-glucose/GDP-mannose dehydrogenase family.</text>
</comment>
<feature type="active site" description="Nucleophile" evidence="8">
    <location>
        <position position="267"/>
    </location>
</feature>
<comment type="catalytic activity">
    <reaction evidence="6 7">
        <text>UDP-alpha-D-glucose + 2 NAD(+) + H2O = UDP-alpha-D-glucuronate + 2 NADH + 3 H(+)</text>
        <dbReference type="Rhea" id="RHEA:23596"/>
        <dbReference type="ChEBI" id="CHEBI:15377"/>
        <dbReference type="ChEBI" id="CHEBI:15378"/>
        <dbReference type="ChEBI" id="CHEBI:57540"/>
        <dbReference type="ChEBI" id="CHEBI:57945"/>
        <dbReference type="ChEBI" id="CHEBI:58052"/>
        <dbReference type="ChEBI" id="CHEBI:58885"/>
        <dbReference type="EC" id="1.1.1.22"/>
    </reaction>
</comment>
<feature type="binding site" evidence="9">
    <location>
        <position position="264"/>
    </location>
    <ligand>
        <name>substrate</name>
    </ligand>
</feature>
<dbReference type="Pfam" id="PF03721">
    <property type="entry name" value="UDPG_MGDP_dh_N"/>
    <property type="match status" value="1"/>
</dbReference>
<evidence type="ECO:0000256" key="5">
    <source>
        <dbReference type="ARBA" id="ARBA00023027"/>
    </source>
</evidence>
<dbReference type="PIRSF" id="PIRSF500134">
    <property type="entry name" value="UDPglc_DH_bac"/>
    <property type="match status" value="1"/>
</dbReference>
<accession>A0A1V9F395</accession>
<dbReference type="AlphaFoldDB" id="A0A1V9F395"/>
<dbReference type="PANTHER" id="PTHR43750:SF1">
    <property type="entry name" value="GDP-MANNOSE 6-DEHYDROGENASE"/>
    <property type="match status" value="1"/>
</dbReference>
<dbReference type="Pfam" id="PF03720">
    <property type="entry name" value="UDPG_MGDP_dh_C"/>
    <property type="match status" value="1"/>
</dbReference>
<dbReference type="STRING" id="354355.SAMN05660816_04776"/>
<feature type="domain" description="UDP-glucose/GDP-mannose dehydrogenase C-terminal" evidence="11">
    <location>
        <begin position="316"/>
        <end position="424"/>
    </location>
</feature>
<dbReference type="InterPro" id="IPR036291">
    <property type="entry name" value="NAD(P)-bd_dom_sf"/>
</dbReference>
<dbReference type="UniPathway" id="UPA00038">
    <property type="reaction ID" value="UER00491"/>
</dbReference>
<evidence type="ECO:0000256" key="1">
    <source>
        <dbReference type="ARBA" id="ARBA00004701"/>
    </source>
</evidence>
<keyword evidence="5 7" id="KW-0520">NAD</keyword>
<evidence type="ECO:0000313" key="13">
    <source>
        <dbReference type="Proteomes" id="UP000192610"/>
    </source>
</evidence>
<dbReference type="SUPFAM" id="SSF48179">
    <property type="entry name" value="6-phosphogluconate dehydrogenase C-terminal domain-like"/>
    <property type="match status" value="1"/>
</dbReference>
<keyword evidence="4 7" id="KW-0560">Oxidoreductase</keyword>
<evidence type="ECO:0000256" key="8">
    <source>
        <dbReference type="PIRSR" id="PIRSR500134-1"/>
    </source>
</evidence>
<evidence type="ECO:0000256" key="7">
    <source>
        <dbReference type="PIRNR" id="PIRNR000124"/>
    </source>
</evidence>
<dbReference type="Proteomes" id="UP000192610">
    <property type="component" value="Unassembled WGS sequence"/>
</dbReference>
<dbReference type="InterPro" id="IPR008927">
    <property type="entry name" value="6-PGluconate_DH-like_C_sf"/>
</dbReference>
<dbReference type="SUPFAM" id="SSF51735">
    <property type="entry name" value="NAD(P)-binding Rossmann-fold domains"/>
    <property type="match status" value="1"/>
</dbReference>
<dbReference type="Gene3D" id="1.20.5.170">
    <property type="match status" value="1"/>
</dbReference>
<feature type="binding site" evidence="10">
    <location>
        <position position="270"/>
    </location>
    <ligand>
        <name>NAD(+)</name>
        <dbReference type="ChEBI" id="CHEBI:57540"/>
    </ligand>
</feature>
<sequence>MIISIFGLGYVGCVSLGCLAKNGHEVIGVDVSSFKVDLINQGKPTIIEKDINDIIRDGFENGRISATDCPEEAVNNSEVSIICVGTPPSANGHLDLSYIFKTAEQIGKALKTKDSFHTIVIRSTVVPGTNYRYGKIVEEFSGKKRGEHFSVVSNPEFLREGSAVHDYYHPSVTVIGGDNSYAMEKVASIYSCLDCPIEITDVKVAEIIKYVNNSFHALKIAFTNEIGTICKALTIDPFKVMDLFCKDTRLNISTAYMKPGFVYGGSCLPKDLKGLVTMGHDNYLDTPVLAMINSSNEQHKKKAFELVSSKGKKNVCLVGLSFKEGTDDLRFSPYVELAETLIGKGYHVTIYDEYVRLSKLIGANKAYINERLPHLSEHLTYNLESAISENDVVIISHKNFDAKTYRHLLQEKTAIIDLARIHELETLSNYEGICW</sequence>
<dbReference type="InterPro" id="IPR014026">
    <property type="entry name" value="UDP-Glc/GDP-Man_DH_dimer"/>
</dbReference>
<feature type="binding site" evidence="9">
    <location>
        <position position="209"/>
    </location>
    <ligand>
        <name>substrate</name>
    </ligand>
</feature>
<dbReference type="SMART" id="SM00984">
    <property type="entry name" value="UDPG_MGDP_dh_C"/>
    <property type="match status" value="1"/>
</dbReference>
<reference evidence="13" key="1">
    <citation type="submission" date="2016-04" db="EMBL/GenBank/DDBJ databases">
        <authorList>
            <person name="Chen L."/>
            <person name="Zhuang W."/>
            <person name="Wang G."/>
        </authorList>
    </citation>
    <scope>NUCLEOTIDE SEQUENCE [LARGE SCALE GENOMIC DNA]</scope>
    <source>
        <strain evidence="13">17621</strain>
    </source>
</reference>
<feature type="binding site" evidence="10">
    <location>
        <position position="124"/>
    </location>
    <ligand>
        <name>NAD(+)</name>
        <dbReference type="ChEBI" id="CHEBI:57540"/>
    </ligand>
</feature>
<dbReference type="Pfam" id="PF00984">
    <property type="entry name" value="UDPG_MGDP_dh"/>
    <property type="match status" value="1"/>
</dbReference>
<comment type="caution">
    <text evidence="12">The sequence shown here is derived from an EMBL/GenBank/DDBJ whole genome shotgun (WGS) entry which is preliminary data.</text>
</comment>
<feature type="binding site" evidence="9">
    <location>
        <begin position="256"/>
        <end position="260"/>
    </location>
    <ligand>
        <name>substrate</name>
    </ligand>
</feature>
<name>A0A1V9F395_9BACT</name>
<dbReference type="InterPro" id="IPR036220">
    <property type="entry name" value="UDP-Glc/GDP-Man_DH_C_sf"/>
</dbReference>
<evidence type="ECO:0000256" key="6">
    <source>
        <dbReference type="ARBA" id="ARBA00047473"/>
    </source>
</evidence>
<dbReference type="GO" id="GO:0051287">
    <property type="term" value="F:NAD binding"/>
    <property type="evidence" value="ECO:0007669"/>
    <property type="project" value="InterPro"/>
</dbReference>
<proteinExistence type="inferred from homology"/>
<evidence type="ECO:0000259" key="11">
    <source>
        <dbReference type="SMART" id="SM00984"/>
    </source>
</evidence>
<dbReference type="InterPro" id="IPR001732">
    <property type="entry name" value="UDP-Glc/GDP-Man_DH_N"/>
</dbReference>
<dbReference type="GO" id="GO:0000271">
    <property type="term" value="P:polysaccharide biosynthetic process"/>
    <property type="evidence" value="ECO:0007669"/>
    <property type="project" value="InterPro"/>
</dbReference>
<dbReference type="PANTHER" id="PTHR43750">
    <property type="entry name" value="UDP-GLUCOSE 6-DEHYDROGENASE TUAD"/>
    <property type="match status" value="1"/>
</dbReference>
<gene>
    <name evidence="12" type="ORF">A4H97_24440</name>
</gene>
<dbReference type="EC" id="1.1.1.22" evidence="3 7"/>
<dbReference type="EMBL" id="LVXG01000007">
    <property type="protein sequence ID" value="OQP52848.1"/>
    <property type="molecule type" value="Genomic_DNA"/>
</dbReference>
<dbReference type="OrthoDB" id="9803238at2"/>
<evidence type="ECO:0000256" key="3">
    <source>
        <dbReference type="ARBA" id="ARBA00012954"/>
    </source>
</evidence>
<dbReference type="RefSeq" id="WP_081197946.1">
    <property type="nucleotide sequence ID" value="NZ_FOCZ01000009.1"/>
</dbReference>
<evidence type="ECO:0000256" key="10">
    <source>
        <dbReference type="PIRSR" id="PIRSR500134-3"/>
    </source>
</evidence>
<dbReference type="InterPro" id="IPR017476">
    <property type="entry name" value="UDP-Glc/GDP-Man"/>
</dbReference>
<feature type="binding site" evidence="9">
    <location>
        <begin position="157"/>
        <end position="160"/>
    </location>
    <ligand>
        <name>substrate</name>
    </ligand>
</feature>